<dbReference type="EMBL" id="CAJNNW010031766">
    <property type="protein sequence ID" value="CAE8708963.1"/>
    <property type="molecule type" value="Genomic_DNA"/>
</dbReference>
<proteinExistence type="inferred from homology"/>
<feature type="signal peptide" evidence="2">
    <location>
        <begin position="1"/>
        <end position="28"/>
    </location>
</feature>
<dbReference type="AlphaFoldDB" id="A0A813KTD1"/>
<evidence type="ECO:0008006" key="5">
    <source>
        <dbReference type="Google" id="ProtNLM"/>
    </source>
</evidence>
<reference evidence="3" key="1">
    <citation type="submission" date="2021-02" db="EMBL/GenBank/DDBJ databases">
        <authorList>
            <person name="Dougan E. K."/>
            <person name="Rhodes N."/>
            <person name="Thang M."/>
            <person name="Chan C."/>
        </authorList>
    </citation>
    <scope>NUCLEOTIDE SEQUENCE</scope>
</reference>
<dbReference type="GO" id="GO:0016805">
    <property type="term" value="F:dipeptidase activity"/>
    <property type="evidence" value="ECO:0007669"/>
    <property type="project" value="InterPro"/>
</dbReference>
<dbReference type="GO" id="GO:0006508">
    <property type="term" value="P:proteolysis"/>
    <property type="evidence" value="ECO:0007669"/>
    <property type="project" value="InterPro"/>
</dbReference>
<dbReference type="PANTHER" id="PTHR12994:SF17">
    <property type="entry name" value="LD30995P"/>
    <property type="match status" value="1"/>
</dbReference>
<evidence type="ECO:0000256" key="1">
    <source>
        <dbReference type="ARBA" id="ARBA00005705"/>
    </source>
</evidence>
<comment type="caution">
    <text evidence="3">The sequence shown here is derived from an EMBL/GenBank/DDBJ whole genome shotgun (WGS) entry which is preliminary data.</text>
</comment>
<dbReference type="Pfam" id="PF03577">
    <property type="entry name" value="Peptidase_C69"/>
    <property type="match status" value="1"/>
</dbReference>
<dbReference type="Gene3D" id="3.60.60.10">
    <property type="entry name" value="Penicillin V Acylase, Chain A"/>
    <property type="match status" value="1"/>
</dbReference>
<dbReference type="Proteomes" id="UP000626109">
    <property type="component" value="Unassembled WGS sequence"/>
</dbReference>
<feature type="chain" id="PRO_5032944239" description="Dipeptidase" evidence="2">
    <location>
        <begin position="29"/>
        <end position="565"/>
    </location>
</feature>
<dbReference type="PANTHER" id="PTHR12994">
    <property type="entry name" value="SECERNIN"/>
    <property type="match status" value="1"/>
</dbReference>
<name>A0A813KTD1_POLGL</name>
<dbReference type="InterPro" id="IPR005322">
    <property type="entry name" value="Peptidase_C69"/>
</dbReference>
<organism evidence="3 4">
    <name type="scientific">Polarella glacialis</name>
    <name type="common">Dinoflagellate</name>
    <dbReference type="NCBI Taxonomy" id="89957"/>
    <lineage>
        <taxon>Eukaryota</taxon>
        <taxon>Sar</taxon>
        <taxon>Alveolata</taxon>
        <taxon>Dinophyceae</taxon>
        <taxon>Suessiales</taxon>
        <taxon>Suessiaceae</taxon>
        <taxon>Polarella</taxon>
    </lineage>
</organism>
<keyword evidence="2" id="KW-0732">Signal</keyword>
<protein>
    <recommendedName>
        <fullName evidence="5">Dipeptidase</fullName>
    </recommendedName>
</protein>
<dbReference type="GO" id="GO:0070004">
    <property type="term" value="F:cysteine-type exopeptidase activity"/>
    <property type="evidence" value="ECO:0007669"/>
    <property type="project" value="InterPro"/>
</dbReference>
<evidence type="ECO:0000256" key="2">
    <source>
        <dbReference type="SAM" id="SignalP"/>
    </source>
</evidence>
<comment type="similarity">
    <text evidence="1">Belongs to the peptidase C69 family. Secernin subfamily.</text>
</comment>
<evidence type="ECO:0000313" key="3">
    <source>
        <dbReference type="EMBL" id="CAE8708963.1"/>
    </source>
</evidence>
<accession>A0A813KTD1</accession>
<gene>
    <name evidence="3" type="ORF">PGLA2088_LOCUS35199</name>
</gene>
<sequence length="565" mass="61350">MGPPGGLLLSSGLLLQLLVLSPLRETAACTILAAGRKATADGSVLVSHSDDGENVQDARLCQIPAADHPASAKRPIYFDMEDYPRFVGEGRGPCYVPKAGETPYKAIGSIPEVAHTFSYYESTYGALNEHGVGIGESTCSGVFGANDTSHGGKALLSVDSLTKIAMERSTSARGAVELMGSLAEEHGFYGVGSFEGTAESLFVGDAVEAWIFHILPDPTGATAIWAAQRVPDDHVTVVANMFVIRNIDFDDSQNFMFSSTVRDVAQAKGWWRPGQPLDFTAVYSDGEYAHKFYSGRRIWRAFEKMGVSGLPSDYKDLRYDAAYPVTAKPAVGGLTPTDFFGVHRDYYEGTKFDMTKGLAAGPWGDPDRWTTQMEATGSWERSIGLFRTTSTHVVQSRADHDSVLWFAPHAMAASCFIPLSSRGTAVPEAYQVADPKVLSRKSAYWAHRYSFNMAKMKYSYAMNDVRALQAKMEGAGAAVVQRLDAMNGNTTASEVNAIIDAHAQKVVQAFWELPDTLMEKYSDGWLQDGADPGYPTWWLSAVDYKDGPPPPPPQPPVTDIGISLV</sequence>
<evidence type="ECO:0000313" key="4">
    <source>
        <dbReference type="Proteomes" id="UP000626109"/>
    </source>
</evidence>